<dbReference type="AlphaFoldDB" id="A0A9D5B3T0"/>
<comment type="caution">
    <text evidence="1">The sequence shown here is derived from an EMBL/GenBank/DDBJ whole genome shotgun (WGS) entry which is preliminary data.</text>
</comment>
<name>A0A9D5B3T0_PEA</name>
<reference evidence="1 2" key="1">
    <citation type="journal article" date="2022" name="Nat. Genet.">
        <title>Improved pea reference genome and pan-genome highlight genomic features and evolutionary characteristics.</title>
        <authorList>
            <person name="Yang T."/>
            <person name="Liu R."/>
            <person name="Luo Y."/>
            <person name="Hu S."/>
            <person name="Wang D."/>
            <person name="Wang C."/>
            <person name="Pandey M.K."/>
            <person name="Ge S."/>
            <person name="Xu Q."/>
            <person name="Li N."/>
            <person name="Li G."/>
            <person name="Huang Y."/>
            <person name="Saxena R.K."/>
            <person name="Ji Y."/>
            <person name="Li M."/>
            <person name="Yan X."/>
            <person name="He Y."/>
            <person name="Liu Y."/>
            <person name="Wang X."/>
            <person name="Xiang C."/>
            <person name="Varshney R.K."/>
            <person name="Ding H."/>
            <person name="Gao S."/>
            <person name="Zong X."/>
        </authorList>
    </citation>
    <scope>NUCLEOTIDE SEQUENCE [LARGE SCALE GENOMIC DNA]</scope>
    <source>
        <strain evidence="1 2">cv. Zhongwan 6</strain>
    </source>
</reference>
<dbReference type="Gramene" id="Psat03G0391200-T1">
    <property type="protein sequence ID" value="KAI5429096.1"/>
    <property type="gene ID" value="KIW84_033912"/>
</dbReference>
<accession>A0A9D5B3T0</accession>
<keyword evidence="2" id="KW-1185">Reference proteome</keyword>
<organism evidence="1 2">
    <name type="scientific">Pisum sativum</name>
    <name type="common">Garden pea</name>
    <name type="synonym">Lathyrus oleraceus</name>
    <dbReference type="NCBI Taxonomy" id="3888"/>
    <lineage>
        <taxon>Eukaryota</taxon>
        <taxon>Viridiplantae</taxon>
        <taxon>Streptophyta</taxon>
        <taxon>Embryophyta</taxon>
        <taxon>Tracheophyta</taxon>
        <taxon>Spermatophyta</taxon>
        <taxon>Magnoliopsida</taxon>
        <taxon>eudicotyledons</taxon>
        <taxon>Gunneridae</taxon>
        <taxon>Pentapetalae</taxon>
        <taxon>rosids</taxon>
        <taxon>fabids</taxon>
        <taxon>Fabales</taxon>
        <taxon>Fabaceae</taxon>
        <taxon>Papilionoideae</taxon>
        <taxon>50 kb inversion clade</taxon>
        <taxon>NPAAA clade</taxon>
        <taxon>Hologalegina</taxon>
        <taxon>IRL clade</taxon>
        <taxon>Fabeae</taxon>
        <taxon>Lathyrus</taxon>
    </lineage>
</organism>
<protein>
    <submittedName>
        <fullName evidence="1">Uncharacterized protein</fullName>
    </submittedName>
</protein>
<proteinExistence type="predicted"/>
<sequence length="66" mass="7588">MGVGTMGVEEFLEWKIDVDRFFDVMRVPENKDPESGLIHQWLKGIFAGQYGFTKLYGLKLRHSVGL</sequence>
<dbReference type="EMBL" id="JAMSHJ010000003">
    <property type="protein sequence ID" value="KAI5429096.1"/>
    <property type="molecule type" value="Genomic_DNA"/>
</dbReference>
<evidence type="ECO:0000313" key="2">
    <source>
        <dbReference type="Proteomes" id="UP001058974"/>
    </source>
</evidence>
<dbReference type="Proteomes" id="UP001058974">
    <property type="component" value="Chromosome 3"/>
</dbReference>
<gene>
    <name evidence="1" type="ORF">KIW84_033912</name>
</gene>
<evidence type="ECO:0000313" key="1">
    <source>
        <dbReference type="EMBL" id="KAI5429096.1"/>
    </source>
</evidence>